<dbReference type="SUPFAM" id="SSF56935">
    <property type="entry name" value="Porins"/>
    <property type="match status" value="1"/>
</dbReference>
<dbReference type="Proteomes" id="UP000003303">
    <property type="component" value="Unassembled WGS sequence"/>
</dbReference>
<keyword evidence="8 9" id="KW-0998">Cell outer membrane</keyword>
<dbReference type="PANTHER" id="PTHR30069:SF42">
    <property type="entry name" value="FERRIC AEROBACTIN RECEPTOR"/>
    <property type="match status" value="1"/>
</dbReference>
<dbReference type="Gene3D" id="2.40.170.20">
    <property type="entry name" value="TonB-dependent receptor, beta-barrel domain"/>
    <property type="match status" value="1"/>
</dbReference>
<gene>
    <name evidence="12" type="ORF">PORUE0001_0710</name>
</gene>
<dbReference type="OrthoDB" id="8670144at2"/>
<keyword evidence="6" id="KW-0798">TonB box</keyword>
<protein>
    <submittedName>
        <fullName evidence="12">TonB-dependent receptor plug domain protein</fullName>
    </submittedName>
</protein>
<dbReference type="Pfam" id="PF07715">
    <property type="entry name" value="Plug"/>
    <property type="match status" value="1"/>
</dbReference>
<keyword evidence="12" id="KW-0675">Receptor</keyword>
<evidence type="ECO:0000256" key="1">
    <source>
        <dbReference type="ARBA" id="ARBA00004571"/>
    </source>
</evidence>
<keyword evidence="2 9" id="KW-0813">Transport</keyword>
<sequence>MRYLELSRWIRCVALSLLTSTSIGLTAMAQNEVHNEVALDEVVVTAHRTPEVKSQSATTVTIVTRKELAELNKTMPDMQAIVGFLVPGMASTGNTTSERSNTLRGRSVLVLIDGIPQTTPLRATSRDLRTIDPTAVERIEVIKGATALYGNGANGGIINIVTRKNRNDKPFGGQSYIAMQDHSLLSNKTQSFGYRLNQQLYGKVGGFDYLVNGVIGQTGSSVDGDGVYLSPRYGLGDTRTYNALAKVGYQISETARIEGMYNFFRTVQNSPLIASGGKYLESPRIGIKGDQPKEAIPEGMAYNHNAYLRYTHKNIFSGTNFEATLQGRAVKVVTDYRIHNEKKPRWEGTSGQATIEAKQIGAKAQLDSKLPLSEQVFTKLLYGIDFTMDRTGQPLVDGRYWVPEMTALNFGPFVQTKTTIGDLLNIKVGARYDRIDVHVPDYEVLPKKAGVERTKVQGGVLPYNNLSLNGGVTLNRWRVFQPFLAYSQGFSIYDLGRTLRDAKSDVLSKIETSPVKTHNVEVGFYSTIRGLFGEASRLETSGAVFYTYAALGSDLKSVDGFWVVDRSPQRILGGELSMDATINRQWQTGVGFSMMEGKKYVDGSWDHYMGGQSIPPMKLTAYINCRPTKHSYIRLYGMYTGARDRFAANDKGKYAEGEGKVTPVTLLHLNAGLTVDKFTYTLGIENLLNTTYYTVQSQLVARDNEYTHGNGRVINLSMTYRF</sequence>
<dbReference type="STRING" id="596327.PORUE0001_0710"/>
<evidence type="ECO:0000256" key="2">
    <source>
        <dbReference type="ARBA" id="ARBA00022448"/>
    </source>
</evidence>
<dbReference type="GO" id="GO:0015344">
    <property type="term" value="F:siderophore uptake transmembrane transporter activity"/>
    <property type="evidence" value="ECO:0007669"/>
    <property type="project" value="TreeGrafter"/>
</dbReference>
<feature type="chain" id="PRO_5002916506" evidence="10">
    <location>
        <begin position="30"/>
        <end position="722"/>
    </location>
</feature>
<dbReference type="InterPro" id="IPR012910">
    <property type="entry name" value="Plug_dom"/>
</dbReference>
<organism evidence="12 13">
    <name type="scientific">Porphyromonas uenonis 60-3</name>
    <dbReference type="NCBI Taxonomy" id="596327"/>
    <lineage>
        <taxon>Bacteria</taxon>
        <taxon>Pseudomonadati</taxon>
        <taxon>Bacteroidota</taxon>
        <taxon>Bacteroidia</taxon>
        <taxon>Bacteroidales</taxon>
        <taxon>Porphyromonadaceae</taxon>
        <taxon>Porphyromonas</taxon>
    </lineage>
</organism>
<dbReference type="AlphaFoldDB" id="C2MBM4"/>
<evidence type="ECO:0000256" key="4">
    <source>
        <dbReference type="ARBA" id="ARBA00022692"/>
    </source>
</evidence>
<keyword evidence="4 9" id="KW-0812">Transmembrane</keyword>
<comment type="similarity">
    <text evidence="9">Belongs to the TonB-dependent receptor family.</text>
</comment>
<dbReference type="Gene3D" id="2.170.130.10">
    <property type="entry name" value="TonB-dependent receptor, plug domain"/>
    <property type="match status" value="1"/>
</dbReference>
<evidence type="ECO:0000259" key="11">
    <source>
        <dbReference type="Pfam" id="PF07715"/>
    </source>
</evidence>
<dbReference type="PROSITE" id="PS01156">
    <property type="entry name" value="TONB_DEPENDENT_REC_2"/>
    <property type="match status" value="1"/>
</dbReference>
<evidence type="ECO:0000256" key="8">
    <source>
        <dbReference type="ARBA" id="ARBA00023237"/>
    </source>
</evidence>
<dbReference type="InterPro" id="IPR039426">
    <property type="entry name" value="TonB-dep_rcpt-like"/>
</dbReference>
<dbReference type="PROSITE" id="PS52016">
    <property type="entry name" value="TONB_DEPENDENT_REC_3"/>
    <property type="match status" value="1"/>
</dbReference>
<evidence type="ECO:0000256" key="5">
    <source>
        <dbReference type="ARBA" id="ARBA00022729"/>
    </source>
</evidence>
<dbReference type="RefSeq" id="WP_007365228.1">
    <property type="nucleotide sequence ID" value="NZ_ACLR01000123.1"/>
</dbReference>
<keyword evidence="13" id="KW-1185">Reference proteome</keyword>
<evidence type="ECO:0000256" key="6">
    <source>
        <dbReference type="ARBA" id="ARBA00023077"/>
    </source>
</evidence>
<dbReference type="GO" id="GO:0044718">
    <property type="term" value="P:siderophore transmembrane transport"/>
    <property type="evidence" value="ECO:0007669"/>
    <property type="project" value="TreeGrafter"/>
</dbReference>
<evidence type="ECO:0000256" key="3">
    <source>
        <dbReference type="ARBA" id="ARBA00022452"/>
    </source>
</evidence>
<dbReference type="InterPro" id="IPR010917">
    <property type="entry name" value="TonB_rcpt_CS"/>
</dbReference>
<feature type="domain" description="TonB-dependent receptor plug" evidence="11">
    <location>
        <begin position="54"/>
        <end position="157"/>
    </location>
</feature>
<name>C2MBM4_9PORP</name>
<accession>C2MBM4</accession>
<keyword evidence="7 9" id="KW-0472">Membrane</keyword>
<evidence type="ECO:0000256" key="7">
    <source>
        <dbReference type="ARBA" id="ARBA00023136"/>
    </source>
</evidence>
<evidence type="ECO:0000256" key="9">
    <source>
        <dbReference type="PROSITE-ProRule" id="PRU01360"/>
    </source>
</evidence>
<proteinExistence type="inferred from homology"/>
<comment type="subcellular location">
    <subcellularLocation>
        <location evidence="1 9">Cell outer membrane</location>
        <topology evidence="1 9">Multi-pass membrane protein</topology>
    </subcellularLocation>
</comment>
<keyword evidence="3 9" id="KW-1134">Transmembrane beta strand</keyword>
<comment type="caution">
    <text evidence="12">The sequence shown here is derived from an EMBL/GenBank/DDBJ whole genome shotgun (WGS) entry which is preliminary data.</text>
</comment>
<dbReference type="InterPro" id="IPR036942">
    <property type="entry name" value="Beta-barrel_TonB_sf"/>
</dbReference>
<reference evidence="12 13" key="1">
    <citation type="submission" date="2009-04" db="EMBL/GenBank/DDBJ databases">
        <authorList>
            <person name="Sebastian Y."/>
            <person name="Madupu R."/>
            <person name="Durkin A.S."/>
            <person name="Torralba M."/>
            <person name="Methe B."/>
            <person name="Sutton G.G."/>
            <person name="Strausberg R.L."/>
            <person name="Nelson K.E."/>
        </authorList>
    </citation>
    <scope>NUCLEOTIDE SEQUENCE [LARGE SCALE GENOMIC DNA]</scope>
    <source>
        <strain evidence="12 13">60-3</strain>
    </source>
</reference>
<feature type="signal peptide" evidence="10">
    <location>
        <begin position="1"/>
        <end position="29"/>
    </location>
</feature>
<evidence type="ECO:0000313" key="13">
    <source>
        <dbReference type="Proteomes" id="UP000003303"/>
    </source>
</evidence>
<evidence type="ECO:0000256" key="10">
    <source>
        <dbReference type="SAM" id="SignalP"/>
    </source>
</evidence>
<dbReference type="EMBL" id="ACLR01000123">
    <property type="protein sequence ID" value="EEK16890.1"/>
    <property type="molecule type" value="Genomic_DNA"/>
</dbReference>
<dbReference type="GO" id="GO:0009279">
    <property type="term" value="C:cell outer membrane"/>
    <property type="evidence" value="ECO:0007669"/>
    <property type="project" value="UniProtKB-SubCell"/>
</dbReference>
<dbReference type="PANTHER" id="PTHR30069">
    <property type="entry name" value="TONB-DEPENDENT OUTER MEMBRANE RECEPTOR"/>
    <property type="match status" value="1"/>
</dbReference>
<keyword evidence="5 10" id="KW-0732">Signal</keyword>
<evidence type="ECO:0000313" key="12">
    <source>
        <dbReference type="EMBL" id="EEK16890.1"/>
    </source>
</evidence>
<dbReference type="eggNOG" id="COG4771">
    <property type="taxonomic scope" value="Bacteria"/>
</dbReference>
<dbReference type="InterPro" id="IPR037066">
    <property type="entry name" value="Plug_dom_sf"/>
</dbReference>